<feature type="transmembrane region" description="Helical" evidence="13">
    <location>
        <begin position="314"/>
        <end position="334"/>
    </location>
</feature>
<comment type="similarity">
    <text evidence="3">Belongs to the multi antimicrobial extrusion (MATE) (TC 2.A.66.1) family.</text>
</comment>
<evidence type="ECO:0000256" key="13">
    <source>
        <dbReference type="SAM" id="Phobius"/>
    </source>
</evidence>
<dbReference type="EMBL" id="FNZX01000011">
    <property type="protein sequence ID" value="SEK80651.1"/>
    <property type="molecule type" value="Genomic_DNA"/>
</dbReference>
<feature type="transmembrane region" description="Helical" evidence="13">
    <location>
        <begin position="93"/>
        <end position="112"/>
    </location>
</feature>
<feature type="transmembrane region" description="Helical" evidence="13">
    <location>
        <begin position="47"/>
        <end position="72"/>
    </location>
</feature>
<sequence>MKRDMTTGNVVVSLLYFIVPLTLGNILQQLYNLVDTYIVGRYVGSLALSAVGSVSNLIFILNAVVLGLKAGISVICSESYGSRDERNFNASRTVGFVLIVTAGLLCTILGLAEAKNIMAFIKVPDVIFQDAYVYFRIILMGYPFVFLFNYAIAITQSRGNSNITFIALLTSTISNIILDLLLICNFKLGVNGAAIATVISQALSMIIVFTNLITKVPRNRIGISFELAEIKAKDILRVSLPSILQQGILSMGIVLISALINQCGTAMIAGVAIGGKIDGIISLPIITIAEALAVFTAQNIGAGKPERVEIGLKAAIRLCGVMVVALSLFIYFKGRSIIGLFMSEYDKAIVDEGMNYMISLLVMLVFMIFFRCYIGVVTGKKEMRFVLLAFTLNIISRVSFAYATFPTLGKWAVYIANPLSVLVGAITIMTVYRYQKYTPLDSILLKSYNKSTSTEV</sequence>
<feature type="transmembrane region" description="Helical" evidence="13">
    <location>
        <begin position="194"/>
        <end position="214"/>
    </location>
</feature>
<dbReference type="GO" id="GO:0006811">
    <property type="term" value="P:monoatomic ion transport"/>
    <property type="evidence" value="ECO:0007669"/>
    <property type="project" value="UniProtKB-KW"/>
</dbReference>
<dbReference type="Pfam" id="PF01554">
    <property type="entry name" value="MatE"/>
    <property type="match status" value="2"/>
</dbReference>
<accession>A0A1H7K137</accession>
<evidence type="ECO:0000256" key="4">
    <source>
        <dbReference type="ARBA" id="ARBA00020268"/>
    </source>
</evidence>
<evidence type="ECO:0000256" key="6">
    <source>
        <dbReference type="ARBA" id="ARBA00022449"/>
    </source>
</evidence>
<protein>
    <recommendedName>
        <fullName evidence="4">Probable multidrug resistance protein NorM</fullName>
    </recommendedName>
    <alternativeName>
        <fullName evidence="12">Multidrug-efflux transporter</fullName>
    </alternativeName>
</protein>
<feature type="transmembrane region" description="Helical" evidence="13">
    <location>
        <begin position="7"/>
        <end position="27"/>
    </location>
</feature>
<dbReference type="InterPro" id="IPR050222">
    <property type="entry name" value="MATE_MdtK"/>
</dbReference>
<feature type="transmembrane region" description="Helical" evidence="13">
    <location>
        <begin position="411"/>
        <end position="432"/>
    </location>
</feature>
<keyword evidence="7" id="KW-1003">Cell membrane</keyword>
<feature type="transmembrane region" description="Helical" evidence="13">
    <location>
        <begin position="280"/>
        <end position="302"/>
    </location>
</feature>
<evidence type="ECO:0000256" key="3">
    <source>
        <dbReference type="ARBA" id="ARBA00010199"/>
    </source>
</evidence>
<keyword evidence="9 13" id="KW-1133">Transmembrane helix</keyword>
<dbReference type="GO" id="GO:0015297">
    <property type="term" value="F:antiporter activity"/>
    <property type="evidence" value="ECO:0007669"/>
    <property type="project" value="UniProtKB-KW"/>
</dbReference>
<comment type="subcellular location">
    <subcellularLocation>
        <location evidence="2">Cell membrane</location>
        <topology evidence="2">Multi-pass membrane protein</topology>
    </subcellularLocation>
</comment>
<keyword evidence="15" id="KW-1185">Reference proteome</keyword>
<dbReference type="PANTHER" id="PTHR43298">
    <property type="entry name" value="MULTIDRUG RESISTANCE PROTEIN NORM-RELATED"/>
    <property type="match status" value="1"/>
</dbReference>
<dbReference type="AlphaFoldDB" id="A0A1H7K137"/>
<evidence type="ECO:0000313" key="14">
    <source>
        <dbReference type="EMBL" id="SEK80651.1"/>
    </source>
</evidence>
<dbReference type="PANTHER" id="PTHR43298:SF2">
    <property type="entry name" value="FMN_FAD EXPORTER YEEO-RELATED"/>
    <property type="match status" value="1"/>
</dbReference>
<evidence type="ECO:0000256" key="5">
    <source>
        <dbReference type="ARBA" id="ARBA00022448"/>
    </source>
</evidence>
<dbReference type="InterPro" id="IPR002528">
    <property type="entry name" value="MATE_fam"/>
</dbReference>
<evidence type="ECO:0000256" key="11">
    <source>
        <dbReference type="ARBA" id="ARBA00023136"/>
    </source>
</evidence>
<feature type="transmembrane region" description="Helical" evidence="13">
    <location>
        <begin position="132"/>
        <end position="153"/>
    </location>
</feature>
<keyword evidence="6" id="KW-0050">Antiport</keyword>
<comment type="function">
    <text evidence="1">Multidrug efflux pump.</text>
</comment>
<evidence type="ECO:0000256" key="2">
    <source>
        <dbReference type="ARBA" id="ARBA00004651"/>
    </source>
</evidence>
<evidence type="ECO:0000256" key="1">
    <source>
        <dbReference type="ARBA" id="ARBA00003408"/>
    </source>
</evidence>
<gene>
    <name evidence="14" type="ORF">SAMN02910377_01878</name>
</gene>
<feature type="transmembrane region" description="Helical" evidence="13">
    <location>
        <begin position="354"/>
        <end position="373"/>
    </location>
</feature>
<keyword evidence="5" id="KW-0813">Transport</keyword>
<keyword evidence="8 13" id="KW-0812">Transmembrane</keyword>
<dbReference type="Proteomes" id="UP000182321">
    <property type="component" value="Unassembled WGS sequence"/>
</dbReference>
<dbReference type="NCBIfam" id="TIGR00797">
    <property type="entry name" value="matE"/>
    <property type="match status" value="1"/>
</dbReference>
<reference evidence="15" key="1">
    <citation type="submission" date="2016-10" db="EMBL/GenBank/DDBJ databases">
        <authorList>
            <person name="Varghese N."/>
        </authorList>
    </citation>
    <scope>NUCLEOTIDE SEQUENCE [LARGE SCALE GENOMIC DNA]</scope>
    <source>
        <strain evidence="15">ACV-9</strain>
    </source>
</reference>
<keyword evidence="10" id="KW-0406">Ion transport</keyword>
<evidence type="ECO:0000256" key="12">
    <source>
        <dbReference type="ARBA" id="ARBA00031636"/>
    </source>
</evidence>
<feature type="transmembrane region" description="Helical" evidence="13">
    <location>
        <begin position="385"/>
        <end position="405"/>
    </location>
</feature>
<proteinExistence type="inferred from homology"/>
<evidence type="ECO:0000256" key="10">
    <source>
        <dbReference type="ARBA" id="ARBA00023065"/>
    </source>
</evidence>
<dbReference type="RefSeq" id="WP_083380714.1">
    <property type="nucleotide sequence ID" value="NZ_FNZX01000011.1"/>
</dbReference>
<dbReference type="GO" id="GO:0042910">
    <property type="term" value="F:xenobiotic transmembrane transporter activity"/>
    <property type="evidence" value="ECO:0007669"/>
    <property type="project" value="InterPro"/>
</dbReference>
<evidence type="ECO:0000313" key="15">
    <source>
        <dbReference type="Proteomes" id="UP000182321"/>
    </source>
</evidence>
<feature type="transmembrane region" description="Helical" evidence="13">
    <location>
        <begin position="165"/>
        <end position="188"/>
    </location>
</feature>
<dbReference type="PIRSF" id="PIRSF006603">
    <property type="entry name" value="DinF"/>
    <property type="match status" value="1"/>
</dbReference>
<evidence type="ECO:0000256" key="7">
    <source>
        <dbReference type="ARBA" id="ARBA00022475"/>
    </source>
</evidence>
<dbReference type="GO" id="GO:0005886">
    <property type="term" value="C:plasma membrane"/>
    <property type="evidence" value="ECO:0007669"/>
    <property type="project" value="UniProtKB-SubCell"/>
</dbReference>
<evidence type="ECO:0000256" key="9">
    <source>
        <dbReference type="ARBA" id="ARBA00022989"/>
    </source>
</evidence>
<organism evidence="14 15">
    <name type="scientific">Pseudobutyrivibrio ruminis</name>
    <dbReference type="NCBI Taxonomy" id="46206"/>
    <lineage>
        <taxon>Bacteria</taxon>
        <taxon>Bacillati</taxon>
        <taxon>Bacillota</taxon>
        <taxon>Clostridia</taxon>
        <taxon>Lachnospirales</taxon>
        <taxon>Lachnospiraceae</taxon>
        <taxon>Pseudobutyrivibrio</taxon>
    </lineage>
</organism>
<evidence type="ECO:0000256" key="8">
    <source>
        <dbReference type="ARBA" id="ARBA00022692"/>
    </source>
</evidence>
<dbReference type="InterPro" id="IPR048279">
    <property type="entry name" value="MdtK-like"/>
</dbReference>
<name>A0A1H7K137_9FIRM</name>
<keyword evidence="11 13" id="KW-0472">Membrane</keyword>